<reference evidence="1" key="1">
    <citation type="submission" date="2014-09" db="EMBL/GenBank/DDBJ databases">
        <authorList>
            <person name="Magalhaes I.L.F."/>
            <person name="Oliveira U."/>
            <person name="Santos F.R."/>
            <person name="Vidigal T.H.D.A."/>
            <person name="Brescovit A.D."/>
            <person name="Santos A.J."/>
        </authorList>
    </citation>
    <scope>NUCLEOTIDE SEQUENCE</scope>
    <source>
        <tissue evidence="1">Shoot tissue taken approximately 20 cm above the soil surface</tissue>
    </source>
</reference>
<dbReference type="AlphaFoldDB" id="A0A0A8YWP6"/>
<organism evidence="1">
    <name type="scientific">Arundo donax</name>
    <name type="common">Giant reed</name>
    <name type="synonym">Donax arundinaceus</name>
    <dbReference type="NCBI Taxonomy" id="35708"/>
    <lineage>
        <taxon>Eukaryota</taxon>
        <taxon>Viridiplantae</taxon>
        <taxon>Streptophyta</taxon>
        <taxon>Embryophyta</taxon>
        <taxon>Tracheophyta</taxon>
        <taxon>Spermatophyta</taxon>
        <taxon>Magnoliopsida</taxon>
        <taxon>Liliopsida</taxon>
        <taxon>Poales</taxon>
        <taxon>Poaceae</taxon>
        <taxon>PACMAD clade</taxon>
        <taxon>Arundinoideae</taxon>
        <taxon>Arundineae</taxon>
        <taxon>Arundo</taxon>
    </lineage>
</organism>
<reference evidence="1" key="2">
    <citation type="journal article" date="2015" name="Data Brief">
        <title>Shoot transcriptome of the giant reed, Arundo donax.</title>
        <authorList>
            <person name="Barrero R.A."/>
            <person name="Guerrero F.D."/>
            <person name="Moolhuijzen P."/>
            <person name="Goolsby J.A."/>
            <person name="Tidwell J."/>
            <person name="Bellgard S.E."/>
            <person name="Bellgard M.I."/>
        </authorList>
    </citation>
    <scope>NUCLEOTIDE SEQUENCE</scope>
    <source>
        <tissue evidence="1">Shoot tissue taken approximately 20 cm above the soil surface</tissue>
    </source>
</reference>
<protein>
    <submittedName>
        <fullName evidence="1">Uncharacterized protein</fullName>
    </submittedName>
</protein>
<name>A0A0A8YWP6_ARUDO</name>
<dbReference type="EMBL" id="GBRH01266351">
    <property type="protein sequence ID" value="JAD31544.1"/>
    <property type="molecule type" value="Transcribed_RNA"/>
</dbReference>
<proteinExistence type="predicted"/>
<accession>A0A0A8YWP6</accession>
<sequence>MKILSQWLEVQYAYLFYHNHGI</sequence>
<evidence type="ECO:0000313" key="1">
    <source>
        <dbReference type="EMBL" id="JAD31544.1"/>
    </source>
</evidence>